<proteinExistence type="predicted"/>
<sequence length="179" mass="18786">MKLAIVSVLIGLASLVSALPAPDLPTPLPGVTVTQCYDIVSTLDGGVIETPVASSVEYGIVDPNNPPSGVQCWELFQSGGGIEAVPLPTGPVVVVGTASNHNNDVIRTAVPIIAAVVGLLILIGGSILFMRLRARKQIKSTRRWTNRPGGWIDQKVSEPQPMELSPTSSKFKTGVAPEK</sequence>
<accession>A0ACD3AAD7</accession>
<dbReference type="Proteomes" id="UP000308600">
    <property type="component" value="Unassembled WGS sequence"/>
</dbReference>
<gene>
    <name evidence="1" type="ORF">BDN72DRAFT_903282</name>
</gene>
<evidence type="ECO:0000313" key="1">
    <source>
        <dbReference type="EMBL" id="TFK62369.1"/>
    </source>
</evidence>
<organism evidence="1 2">
    <name type="scientific">Pluteus cervinus</name>
    <dbReference type="NCBI Taxonomy" id="181527"/>
    <lineage>
        <taxon>Eukaryota</taxon>
        <taxon>Fungi</taxon>
        <taxon>Dikarya</taxon>
        <taxon>Basidiomycota</taxon>
        <taxon>Agaricomycotina</taxon>
        <taxon>Agaricomycetes</taxon>
        <taxon>Agaricomycetidae</taxon>
        <taxon>Agaricales</taxon>
        <taxon>Pluteineae</taxon>
        <taxon>Pluteaceae</taxon>
        <taxon>Pluteus</taxon>
    </lineage>
</organism>
<evidence type="ECO:0000313" key="2">
    <source>
        <dbReference type="Proteomes" id="UP000308600"/>
    </source>
</evidence>
<keyword evidence="2" id="KW-1185">Reference proteome</keyword>
<reference evidence="1 2" key="1">
    <citation type="journal article" date="2019" name="Nat. Ecol. Evol.">
        <title>Megaphylogeny resolves global patterns of mushroom evolution.</title>
        <authorList>
            <person name="Varga T."/>
            <person name="Krizsan K."/>
            <person name="Foldi C."/>
            <person name="Dima B."/>
            <person name="Sanchez-Garcia M."/>
            <person name="Sanchez-Ramirez S."/>
            <person name="Szollosi G.J."/>
            <person name="Szarkandi J.G."/>
            <person name="Papp V."/>
            <person name="Albert L."/>
            <person name="Andreopoulos W."/>
            <person name="Angelini C."/>
            <person name="Antonin V."/>
            <person name="Barry K.W."/>
            <person name="Bougher N.L."/>
            <person name="Buchanan P."/>
            <person name="Buyck B."/>
            <person name="Bense V."/>
            <person name="Catcheside P."/>
            <person name="Chovatia M."/>
            <person name="Cooper J."/>
            <person name="Damon W."/>
            <person name="Desjardin D."/>
            <person name="Finy P."/>
            <person name="Geml J."/>
            <person name="Haridas S."/>
            <person name="Hughes K."/>
            <person name="Justo A."/>
            <person name="Karasinski D."/>
            <person name="Kautmanova I."/>
            <person name="Kiss B."/>
            <person name="Kocsube S."/>
            <person name="Kotiranta H."/>
            <person name="LaButti K.M."/>
            <person name="Lechner B.E."/>
            <person name="Liimatainen K."/>
            <person name="Lipzen A."/>
            <person name="Lukacs Z."/>
            <person name="Mihaltcheva S."/>
            <person name="Morgado L.N."/>
            <person name="Niskanen T."/>
            <person name="Noordeloos M.E."/>
            <person name="Ohm R.A."/>
            <person name="Ortiz-Santana B."/>
            <person name="Ovrebo C."/>
            <person name="Racz N."/>
            <person name="Riley R."/>
            <person name="Savchenko A."/>
            <person name="Shiryaev A."/>
            <person name="Soop K."/>
            <person name="Spirin V."/>
            <person name="Szebenyi C."/>
            <person name="Tomsovsky M."/>
            <person name="Tulloss R.E."/>
            <person name="Uehling J."/>
            <person name="Grigoriev I.V."/>
            <person name="Vagvolgyi C."/>
            <person name="Papp T."/>
            <person name="Martin F.M."/>
            <person name="Miettinen O."/>
            <person name="Hibbett D.S."/>
            <person name="Nagy L.G."/>
        </authorList>
    </citation>
    <scope>NUCLEOTIDE SEQUENCE [LARGE SCALE GENOMIC DNA]</scope>
    <source>
        <strain evidence="1 2">NL-1719</strain>
    </source>
</reference>
<dbReference type="EMBL" id="ML208586">
    <property type="protein sequence ID" value="TFK62369.1"/>
    <property type="molecule type" value="Genomic_DNA"/>
</dbReference>
<name>A0ACD3AAD7_9AGAR</name>
<protein>
    <submittedName>
        <fullName evidence="1">Uncharacterized protein</fullName>
    </submittedName>
</protein>